<dbReference type="Gene3D" id="2.60.40.1480">
    <property type="entry name" value="Coatomer, gamma subunit, appendage domain"/>
    <property type="match status" value="1"/>
</dbReference>
<dbReference type="PANTHER" id="PTHR10261:SF0">
    <property type="entry name" value="COATOMER SUBUNIT GAMMA-2"/>
    <property type="match status" value="1"/>
</dbReference>
<dbReference type="GeneID" id="111250626"/>
<evidence type="ECO:0000256" key="12">
    <source>
        <dbReference type="ARBA" id="ARBA00025536"/>
    </source>
</evidence>
<dbReference type="InterPro" id="IPR037067">
    <property type="entry name" value="Coatomer_gsu_app_sf"/>
</dbReference>
<dbReference type="InParanoid" id="A0A7M7K831"/>
<dbReference type="Gene3D" id="3.30.310.10">
    <property type="entry name" value="TATA-Binding Protein"/>
    <property type="match status" value="1"/>
</dbReference>
<accession>A0A7M7K831</accession>
<evidence type="ECO:0000256" key="6">
    <source>
        <dbReference type="ARBA" id="ARBA00022737"/>
    </source>
</evidence>
<dbReference type="EnsemblMetazoa" id="XM_022806054">
    <property type="protein sequence ID" value="XP_022661789"/>
    <property type="gene ID" value="LOC111250626"/>
</dbReference>
<keyword evidence="7 13" id="KW-0931">ER-Golgi transport</keyword>
<comment type="subcellular location">
    <subcellularLocation>
        <location evidence="13">Cytoplasm</location>
    </subcellularLocation>
    <subcellularLocation>
        <location evidence="1 13">Golgi apparatus membrane</location>
        <topology evidence="1 13">Peripheral membrane protein</topology>
        <orientation evidence="1 13">Cytoplasmic side</orientation>
    </subcellularLocation>
    <subcellularLocation>
        <location evidence="13">Cytoplasmic vesicle</location>
        <location evidence="13">COPI-coated vesicle membrane</location>
        <topology evidence="13">Peripheral membrane protein</topology>
        <orientation evidence="13">Cytoplasmic side</orientation>
    </subcellularLocation>
</comment>
<dbReference type="PIRSF" id="PIRSF037093">
    <property type="entry name" value="Coatomer_gamma_subunit"/>
    <property type="match status" value="1"/>
</dbReference>
<dbReference type="OrthoDB" id="1074925at2759"/>
<feature type="domain" description="Clathrin/coatomer adaptor adaptin-like N-terminal" evidence="15">
    <location>
        <begin position="24"/>
        <end position="540"/>
    </location>
</feature>
<dbReference type="GO" id="GO:0000139">
    <property type="term" value="C:Golgi membrane"/>
    <property type="evidence" value="ECO:0007669"/>
    <property type="project" value="UniProtKB-SubCell"/>
</dbReference>
<dbReference type="InterPro" id="IPR009028">
    <property type="entry name" value="Coatomer/calthrin_app_sub_C"/>
</dbReference>
<evidence type="ECO:0000256" key="3">
    <source>
        <dbReference type="ARBA" id="ARBA00011775"/>
    </source>
</evidence>
<evidence type="ECO:0000259" key="15">
    <source>
        <dbReference type="Pfam" id="PF01602"/>
    </source>
</evidence>
<dbReference type="InterPro" id="IPR016024">
    <property type="entry name" value="ARM-type_fold"/>
</dbReference>
<evidence type="ECO:0000256" key="10">
    <source>
        <dbReference type="ARBA" id="ARBA00023136"/>
    </source>
</evidence>
<sequence>MHSRKDKKDDEDGGMAGNKWAGERSSVLQEARVFTKSPVDPKKSSQVLTKLLYLLNQGEKLSAAEATDTFFAMTRLFQSSDTMLRRLVYLGIKELASTANDVIIVTSSLTKDMTGKEQLYRPAAIRALCKIADTGTLQAVERYMKQAIVDKNGSVASGALVSCIHLLDQGCADIVRRWPNEVQEALNSDDPMVQYHALGLLYQMRQNDKLAVSKLISKHTKYTLKSPYALCMLIKLTCKMIQDEGYGTDSPMFSFVESCLRHKNDMVVYEAAHSIVNMRSSSPSEVSAAVSVLQLFLSSPKPILRFAAVRTLNRVAISHPSTVMGCNMDLEQLISDTNRSIATLAITTLLKTAANESSVERLMKQISTFMSEISDEFKVVVVDSIQSLCEKFPSKQGTMMTFLANMLRDEGGYEYKKAIVNTIIDVINNNEDSMEIGLGHLCEFIEDCEHTSLAVKILSLLATRGPQTPNPTKYVRFIYNRLILENAQVRAAAVSALAQFGAQCPTLAKNVIVLLERSLLDEDDEVRDRAAYYLQILQQGTSDILQELTVSVSGLEKALYNYLRTEMETPFDLSLVKYEPPAKQAKTATPTAAPEKKMTPGKNVHQEEMLQVPQFAHLGKVFRTLPPVALTEPETEYVVQVVKHVFDHHVVLQFNCTNTVNDQLLEKVSVATVAVHPDWKVVLQVPLEKLAYQETGSCFVCYAIPEEPEVACNVTFSNTLKYVVKDCDPATGEPDDTDGYPDEYVLEDVELALSDYVLKVAIADFSGSWEEMGPESELEDTFVLSNYSTLTQAIQNIQGFLGMHACERSDQVPEGKATHTLLLAGVFRGGDKILVRSRLALIESKEGVTMNMAVRSTDPAIPELILTSVG</sequence>
<keyword evidence="19" id="KW-1185">Reference proteome</keyword>
<evidence type="ECO:0000256" key="2">
    <source>
        <dbReference type="ARBA" id="ARBA00010720"/>
    </source>
</evidence>
<keyword evidence="11 13" id="KW-0968">Cytoplasmic vesicle</keyword>
<proteinExistence type="inferred from homology"/>
<dbReference type="GO" id="GO:0005793">
    <property type="term" value="C:endoplasmic reticulum-Golgi intermediate compartment"/>
    <property type="evidence" value="ECO:0007669"/>
    <property type="project" value="TreeGrafter"/>
</dbReference>
<dbReference type="GO" id="GO:0005198">
    <property type="term" value="F:structural molecule activity"/>
    <property type="evidence" value="ECO:0007669"/>
    <property type="project" value="InterPro"/>
</dbReference>
<keyword evidence="9 13" id="KW-0333">Golgi apparatus</keyword>
<name>A0A7M7K831_VARDE</name>
<evidence type="ECO:0000259" key="17">
    <source>
        <dbReference type="Pfam" id="PF16381"/>
    </source>
</evidence>
<dbReference type="SUPFAM" id="SSF55711">
    <property type="entry name" value="Subdomain of clathrin and coatomer appendage domain"/>
    <property type="match status" value="1"/>
</dbReference>
<dbReference type="Pfam" id="PF01602">
    <property type="entry name" value="Adaptin_N"/>
    <property type="match status" value="1"/>
</dbReference>
<dbReference type="InterPro" id="IPR011989">
    <property type="entry name" value="ARM-like"/>
</dbReference>
<dbReference type="InterPro" id="IPR002553">
    <property type="entry name" value="Clathrin/coatomer_adapt-like_N"/>
</dbReference>
<dbReference type="KEGG" id="vde:111250626"/>
<dbReference type="Pfam" id="PF08752">
    <property type="entry name" value="COP-gamma_platf"/>
    <property type="match status" value="1"/>
</dbReference>
<dbReference type="InterPro" id="IPR013041">
    <property type="entry name" value="Clathrin_app_Ig-like_sf"/>
</dbReference>
<evidence type="ECO:0000256" key="14">
    <source>
        <dbReference type="SAM" id="MobiDB-lite"/>
    </source>
</evidence>
<dbReference type="FunFam" id="1.25.10.10:FF:000071">
    <property type="entry name" value="Coatomer subunit gamma"/>
    <property type="match status" value="1"/>
</dbReference>
<dbReference type="Proteomes" id="UP000594260">
    <property type="component" value="Unplaced"/>
</dbReference>
<feature type="compositionally biased region" description="Basic and acidic residues" evidence="14">
    <location>
        <begin position="1"/>
        <end position="10"/>
    </location>
</feature>
<dbReference type="GO" id="GO:0006888">
    <property type="term" value="P:endoplasmic reticulum to Golgi vesicle-mediated transport"/>
    <property type="evidence" value="ECO:0007669"/>
    <property type="project" value="TreeGrafter"/>
</dbReference>
<organism evidence="18 19">
    <name type="scientific">Varroa destructor</name>
    <name type="common">Honeybee mite</name>
    <dbReference type="NCBI Taxonomy" id="109461"/>
    <lineage>
        <taxon>Eukaryota</taxon>
        <taxon>Metazoa</taxon>
        <taxon>Ecdysozoa</taxon>
        <taxon>Arthropoda</taxon>
        <taxon>Chelicerata</taxon>
        <taxon>Arachnida</taxon>
        <taxon>Acari</taxon>
        <taxon>Parasitiformes</taxon>
        <taxon>Mesostigmata</taxon>
        <taxon>Gamasina</taxon>
        <taxon>Dermanyssoidea</taxon>
        <taxon>Varroidae</taxon>
        <taxon>Varroa</taxon>
    </lineage>
</organism>
<comment type="subunit">
    <text evidence="3">Oligomeric complex that consists of at least the alpha, beta, beta', gamma, delta, epsilon and zeta subunits.</text>
</comment>
<evidence type="ECO:0000256" key="5">
    <source>
        <dbReference type="ARBA" id="ARBA00022490"/>
    </source>
</evidence>
<comment type="similarity">
    <text evidence="2 13">Belongs to the COPG family.</text>
</comment>
<dbReference type="GO" id="GO:0009306">
    <property type="term" value="P:protein secretion"/>
    <property type="evidence" value="ECO:0007669"/>
    <property type="project" value="TreeGrafter"/>
</dbReference>
<dbReference type="FunFam" id="2.60.40.1480:FF:000001">
    <property type="entry name" value="Coatomer subunit gamma"/>
    <property type="match status" value="1"/>
</dbReference>
<keyword evidence="6" id="KW-0677">Repeat</keyword>
<evidence type="ECO:0000313" key="18">
    <source>
        <dbReference type="EnsemblMetazoa" id="XP_022661789"/>
    </source>
</evidence>
<evidence type="ECO:0000256" key="4">
    <source>
        <dbReference type="ARBA" id="ARBA00022448"/>
    </source>
</evidence>
<keyword evidence="10 13" id="KW-0472">Membrane</keyword>
<feature type="domain" description="Coatomer gamma subunit appendage Ig-like subdomain" evidence="16">
    <location>
        <begin position="605"/>
        <end position="751"/>
    </location>
</feature>
<dbReference type="FunCoup" id="A0A7M7K831">
    <property type="interactions" value="1974"/>
</dbReference>
<evidence type="ECO:0000256" key="7">
    <source>
        <dbReference type="ARBA" id="ARBA00022892"/>
    </source>
</evidence>
<keyword evidence="8 13" id="KW-0653">Protein transport</keyword>
<dbReference type="SUPFAM" id="SSF48371">
    <property type="entry name" value="ARM repeat"/>
    <property type="match status" value="1"/>
</dbReference>
<evidence type="ECO:0000256" key="13">
    <source>
        <dbReference type="PIRNR" id="PIRNR037093"/>
    </source>
</evidence>
<evidence type="ECO:0000259" key="16">
    <source>
        <dbReference type="Pfam" id="PF08752"/>
    </source>
</evidence>
<dbReference type="OMA" id="DFIEDCE"/>
<dbReference type="CTD" id="43717"/>
<evidence type="ECO:0000256" key="9">
    <source>
        <dbReference type="ARBA" id="ARBA00023034"/>
    </source>
</evidence>
<dbReference type="GO" id="GO:0006891">
    <property type="term" value="P:intra-Golgi vesicle-mediated transport"/>
    <property type="evidence" value="ECO:0007669"/>
    <property type="project" value="TreeGrafter"/>
</dbReference>
<dbReference type="GO" id="GO:0006886">
    <property type="term" value="P:intracellular protein transport"/>
    <property type="evidence" value="ECO:0007669"/>
    <property type="project" value="InterPro"/>
</dbReference>
<dbReference type="AlphaFoldDB" id="A0A7M7K831"/>
<dbReference type="SUPFAM" id="SSF49348">
    <property type="entry name" value="Clathrin adaptor appendage domain"/>
    <property type="match status" value="1"/>
</dbReference>
<reference evidence="18" key="1">
    <citation type="submission" date="2021-01" db="UniProtKB">
        <authorList>
            <consortium name="EnsemblMetazoa"/>
        </authorList>
    </citation>
    <scope>IDENTIFICATION</scope>
</reference>
<comment type="function">
    <text evidence="12 13">The coatomer is a cytosolic protein complex that binds to dilysine motifs and reversibly associates with Golgi non-clathrin-coated vesicles, which further mediate biosynthetic protein transport from the ER, via the Golgi up to the trans Golgi network. Coatomer complex is required for budding from Golgi membranes, and is essential for the retrograde Golgi-to-ER transport of dilysine-tagged proteins.</text>
</comment>
<evidence type="ECO:0000256" key="1">
    <source>
        <dbReference type="ARBA" id="ARBA00004255"/>
    </source>
</evidence>
<dbReference type="FunFam" id="3.30.310.10:FF:000011">
    <property type="entry name" value="Coatomer subunit gamma"/>
    <property type="match status" value="1"/>
</dbReference>
<dbReference type="InterPro" id="IPR032154">
    <property type="entry name" value="Coatomer_g_Cpla"/>
</dbReference>
<keyword evidence="5 13" id="KW-0963">Cytoplasm</keyword>
<dbReference type="GO" id="GO:0072384">
    <property type="term" value="P:organelle transport along microtubule"/>
    <property type="evidence" value="ECO:0007669"/>
    <property type="project" value="TreeGrafter"/>
</dbReference>
<dbReference type="InterPro" id="IPR017106">
    <property type="entry name" value="Coatomer_gsu"/>
</dbReference>
<dbReference type="PANTHER" id="PTHR10261">
    <property type="entry name" value="COATOMER SUBUNIT GAMMA"/>
    <property type="match status" value="1"/>
</dbReference>
<evidence type="ECO:0000256" key="11">
    <source>
        <dbReference type="ARBA" id="ARBA00023329"/>
    </source>
</evidence>
<dbReference type="FunFam" id="1.25.10.10:FF:000382">
    <property type="entry name" value="Coatomer subunit gamma"/>
    <property type="match status" value="1"/>
</dbReference>
<protein>
    <recommendedName>
        <fullName evidence="13">Coatomer subunit gamma</fullName>
    </recommendedName>
</protein>
<evidence type="ECO:0000256" key="8">
    <source>
        <dbReference type="ARBA" id="ARBA00022927"/>
    </source>
</evidence>
<dbReference type="GO" id="GO:0005783">
    <property type="term" value="C:endoplasmic reticulum"/>
    <property type="evidence" value="ECO:0007669"/>
    <property type="project" value="TreeGrafter"/>
</dbReference>
<dbReference type="Gene3D" id="1.25.10.10">
    <property type="entry name" value="Leucine-rich Repeat Variant"/>
    <property type="match status" value="2"/>
</dbReference>
<keyword evidence="4 13" id="KW-0813">Transport</keyword>
<evidence type="ECO:0000313" key="19">
    <source>
        <dbReference type="Proteomes" id="UP000594260"/>
    </source>
</evidence>
<dbReference type="Pfam" id="PF16381">
    <property type="entry name" value="Coatomer_g_Cpla"/>
    <property type="match status" value="1"/>
</dbReference>
<dbReference type="RefSeq" id="XP_022661789.1">
    <property type="nucleotide sequence ID" value="XM_022806054.1"/>
</dbReference>
<dbReference type="InterPro" id="IPR012295">
    <property type="entry name" value="TBP_dom_sf"/>
</dbReference>
<dbReference type="InterPro" id="IPR013040">
    <property type="entry name" value="Coatomer_gsu_app_Ig-like_dom"/>
</dbReference>
<feature type="domain" description="Coatomer subunit gamma C-terminal" evidence="17">
    <location>
        <begin position="754"/>
        <end position="869"/>
    </location>
</feature>
<dbReference type="GO" id="GO:0030126">
    <property type="term" value="C:COPI vesicle coat"/>
    <property type="evidence" value="ECO:0007669"/>
    <property type="project" value="InterPro"/>
</dbReference>
<feature type="region of interest" description="Disordered" evidence="14">
    <location>
        <begin position="1"/>
        <end position="26"/>
    </location>
</feature>